<keyword evidence="2" id="KW-1185">Reference proteome</keyword>
<dbReference type="Proteomes" id="UP000198851">
    <property type="component" value="Unassembled WGS sequence"/>
</dbReference>
<gene>
    <name evidence="1" type="ORF">SAMN04488036_11051</name>
</gene>
<evidence type="ECO:0000313" key="2">
    <source>
        <dbReference type="Proteomes" id="UP000198851"/>
    </source>
</evidence>
<accession>A0A1I4GWY8</accession>
<organism evidence="1 2">
    <name type="scientific">Shimia haliotis</name>
    <dbReference type="NCBI Taxonomy" id="1280847"/>
    <lineage>
        <taxon>Bacteria</taxon>
        <taxon>Pseudomonadati</taxon>
        <taxon>Pseudomonadota</taxon>
        <taxon>Alphaproteobacteria</taxon>
        <taxon>Rhodobacterales</taxon>
        <taxon>Roseobacteraceae</taxon>
    </lineage>
</organism>
<dbReference type="AlphaFoldDB" id="A0A1I4GWY8"/>
<name>A0A1I4GWY8_9RHOB</name>
<dbReference type="OrthoDB" id="6174477at2"/>
<reference evidence="2" key="1">
    <citation type="submission" date="2016-10" db="EMBL/GenBank/DDBJ databases">
        <authorList>
            <person name="Varghese N."/>
            <person name="Submissions S."/>
        </authorList>
    </citation>
    <scope>NUCLEOTIDE SEQUENCE [LARGE SCALE GENOMIC DNA]</scope>
    <source>
        <strain evidence="2">DSM 28453</strain>
    </source>
</reference>
<protein>
    <submittedName>
        <fullName evidence="1">Uncharacterized protein</fullName>
    </submittedName>
</protein>
<dbReference type="EMBL" id="FOSZ01000010">
    <property type="protein sequence ID" value="SFL34548.1"/>
    <property type="molecule type" value="Genomic_DNA"/>
</dbReference>
<dbReference type="RefSeq" id="WP_139216242.1">
    <property type="nucleotide sequence ID" value="NZ_FOSZ01000010.1"/>
</dbReference>
<evidence type="ECO:0000313" key="1">
    <source>
        <dbReference type="EMBL" id="SFL34548.1"/>
    </source>
</evidence>
<proteinExistence type="predicted"/>
<sequence>MSRQICVMGNSHVAALKDGWHAGIAPRTDIHPTFFGALSDGMATLDVVDGEVIPRDAKAAEFFRKISGTGGGVKVADFDAFVLAGMGFFPTPVFNNYRNFATPSTSHEASHFVSDAVIADTLWEGIDASMLMHCARVLRRVTDKPIYLAWQAFCSESLFEIEWRAEQMQPILDNGDQAFVHKMMALSEARLREEGFEILNQPEETLRDGVMTKAEFSRGSVLFRAEAENATAHRENDVFHMNSLYGRTCWNRWDI</sequence>